<comment type="caution">
    <text evidence="1">The sequence shown here is derived from an EMBL/GenBank/DDBJ whole genome shotgun (WGS) entry which is preliminary data.</text>
</comment>
<protein>
    <submittedName>
        <fullName evidence="1">Uncharacterized protein</fullName>
    </submittedName>
</protein>
<name>A0A9D4R044_DREPO</name>
<accession>A0A9D4R044</accession>
<gene>
    <name evidence="1" type="ORF">DPMN_090808</name>
</gene>
<organism evidence="1 2">
    <name type="scientific">Dreissena polymorpha</name>
    <name type="common">Zebra mussel</name>
    <name type="synonym">Mytilus polymorpha</name>
    <dbReference type="NCBI Taxonomy" id="45954"/>
    <lineage>
        <taxon>Eukaryota</taxon>
        <taxon>Metazoa</taxon>
        <taxon>Spiralia</taxon>
        <taxon>Lophotrochozoa</taxon>
        <taxon>Mollusca</taxon>
        <taxon>Bivalvia</taxon>
        <taxon>Autobranchia</taxon>
        <taxon>Heteroconchia</taxon>
        <taxon>Euheterodonta</taxon>
        <taxon>Imparidentia</taxon>
        <taxon>Neoheterodontei</taxon>
        <taxon>Myida</taxon>
        <taxon>Dreissenoidea</taxon>
        <taxon>Dreissenidae</taxon>
        <taxon>Dreissena</taxon>
    </lineage>
</organism>
<evidence type="ECO:0000313" key="2">
    <source>
        <dbReference type="Proteomes" id="UP000828390"/>
    </source>
</evidence>
<dbReference type="AlphaFoldDB" id="A0A9D4R044"/>
<dbReference type="EMBL" id="JAIWYP010000003">
    <property type="protein sequence ID" value="KAH3848445.1"/>
    <property type="molecule type" value="Genomic_DNA"/>
</dbReference>
<reference evidence="1" key="2">
    <citation type="submission" date="2020-11" db="EMBL/GenBank/DDBJ databases">
        <authorList>
            <person name="McCartney M.A."/>
            <person name="Auch B."/>
            <person name="Kono T."/>
            <person name="Mallez S."/>
            <person name="Becker A."/>
            <person name="Gohl D.M."/>
            <person name="Silverstein K.A.T."/>
            <person name="Koren S."/>
            <person name="Bechman K.B."/>
            <person name="Herman A."/>
            <person name="Abrahante J.E."/>
            <person name="Garbe J."/>
        </authorList>
    </citation>
    <scope>NUCLEOTIDE SEQUENCE</scope>
    <source>
        <strain evidence="1">Duluth1</strain>
        <tissue evidence="1">Whole animal</tissue>
    </source>
</reference>
<keyword evidence="2" id="KW-1185">Reference proteome</keyword>
<evidence type="ECO:0000313" key="1">
    <source>
        <dbReference type="EMBL" id="KAH3848445.1"/>
    </source>
</evidence>
<proteinExistence type="predicted"/>
<sequence>MVRCVDNLHRGDGFAVYMIYSNVDVLFVRTAVFLPLNEKLKQAVGVERDLVCNGDEQFRVGWNIYREI</sequence>
<reference evidence="1" key="1">
    <citation type="journal article" date="2019" name="bioRxiv">
        <title>The Genome of the Zebra Mussel, Dreissena polymorpha: A Resource for Invasive Species Research.</title>
        <authorList>
            <person name="McCartney M.A."/>
            <person name="Auch B."/>
            <person name="Kono T."/>
            <person name="Mallez S."/>
            <person name="Zhang Y."/>
            <person name="Obille A."/>
            <person name="Becker A."/>
            <person name="Abrahante J.E."/>
            <person name="Garbe J."/>
            <person name="Badalamenti J.P."/>
            <person name="Herman A."/>
            <person name="Mangelson H."/>
            <person name="Liachko I."/>
            <person name="Sullivan S."/>
            <person name="Sone E.D."/>
            <person name="Koren S."/>
            <person name="Silverstein K.A.T."/>
            <person name="Beckman K.B."/>
            <person name="Gohl D.M."/>
        </authorList>
    </citation>
    <scope>NUCLEOTIDE SEQUENCE</scope>
    <source>
        <strain evidence="1">Duluth1</strain>
        <tissue evidence="1">Whole animal</tissue>
    </source>
</reference>
<dbReference type="Proteomes" id="UP000828390">
    <property type="component" value="Unassembled WGS sequence"/>
</dbReference>